<feature type="region of interest" description="Disordered" evidence="1">
    <location>
        <begin position="82"/>
        <end position="110"/>
    </location>
</feature>
<gene>
    <name evidence="2" type="ordered locus">Natpe_3671</name>
</gene>
<reference evidence="3" key="1">
    <citation type="submission" date="2012-02" db="EMBL/GenBank/DDBJ databases">
        <title>Complete sequence of chromosome of Natrinema pellirubrum DSM 15624.</title>
        <authorList>
            <person name="Lucas S."/>
            <person name="Han J."/>
            <person name="Lapidus A."/>
            <person name="Cheng J.-F."/>
            <person name="Goodwin L."/>
            <person name="Pitluck S."/>
            <person name="Peters L."/>
            <person name="Teshima H."/>
            <person name="Detter J.C."/>
            <person name="Han C."/>
            <person name="Tapia R."/>
            <person name="Land M."/>
            <person name="Hauser L."/>
            <person name="Kyrpides N."/>
            <person name="Ivanova N."/>
            <person name="Pagani I."/>
            <person name="Sproer C."/>
            <person name="Anderson I."/>
            <person name="Woyke T."/>
        </authorList>
    </citation>
    <scope>NUCLEOTIDE SEQUENCE [LARGE SCALE GENOMIC DNA]</scope>
    <source>
        <strain evidence="3">DSM 15624 / JCM 10476 / NCIMB 786</strain>
    </source>
</reference>
<organism evidence="2 3">
    <name type="scientific">Natrinema pellirubrum (strain DSM 15624 / CIP 106293 / JCM 10476 / NCIMB 786 / 157)</name>
    <dbReference type="NCBI Taxonomy" id="797303"/>
    <lineage>
        <taxon>Archaea</taxon>
        <taxon>Methanobacteriati</taxon>
        <taxon>Methanobacteriota</taxon>
        <taxon>Stenosarchaea group</taxon>
        <taxon>Halobacteria</taxon>
        <taxon>Halobacteriales</taxon>
        <taxon>Natrialbaceae</taxon>
        <taxon>Natrinema</taxon>
    </lineage>
</organism>
<evidence type="ECO:0000313" key="2">
    <source>
        <dbReference type="EMBL" id="AGB33435.1"/>
    </source>
</evidence>
<sequence>MCTRRVRRSAPPLDKSDWFHRMGTKPGQITRLLQAFLQNPSHLLPVNDSSPRGYWSPVDTCRRFPVEESEPERHQPVVVGDDIDRPVRYRQDHSRTKQEEQHDERDDIRETLGVHTTRSATLRQKRGVDPVPGSPWGHPAHLGHSGRSSDPVIFGTVGLETPSKRFSHEARPGSAGVAVAIGRIHGLVHTPPKSACFRLTERPRFSPTTTGPCGPVVQNSVSSGGSARELHTRCRDSCVYSGIGFWRRTSSGRRKHR</sequence>
<name>L0JPJ2_NATP1</name>
<dbReference type="AlphaFoldDB" id="L0JPJ2"/>
<dbReference type="Proteomes" id="UP000010843">
    <property type="component" value="Chromosome"/>
</dbReference>
<evidence type="ECO:0000256" key="1">
    <source>
        <dbReference type="SAM" id="MobiDB-lite"/>
    </source>
</evidence>
<dbReference type="HOGENOM" id="CLU_1080166_0_0_2"/>
<evidence type="ECO:0000313" key="3">
    <source>
        <dbReference type="Proteomes" id="UP000010843"/>
    </source>
</evidence>
<dbReference type="EMBL" id="CP003372">
    <property type="protein sequence ID" value="AGB33435.1"/>
    <property type="molecule type" value="Genomic_DNA"/>
</dbReference>
<accession>L0JPJ2</accession>
<protein>
    <submittedName>
        <fullName evidence="2">Uncharacterized protein</fullName>
    </submittedName>
</protein>
<dbReference type="KEGG" id="npe:Natpe_3671"/>
<proteinExistence type="predicted"/>